<protein>
    <submittedName>
        <fullName evidence="7">NAC domain-containing protein 55</fullName>
    </submittedName>
</protein>
<dbReference type="FunFam" id="2.170.150.80:FF:000008">
    <property type="entry name" value="NAC domain-containing protein 72-like"/>
    <property type="match status" value="1"/>
</dbReference>
<proteinExistence type="predicted"/>
<comment type="caution">
    <text evidence="7">The sequence shown here is derived from an EMBL/GenBank/DDBJ whole genome shotgun (WGS) entry which is preliminary data.</text>
</comment>
<dbReference type="InterPro" id="IPR036093">
    <property type="entry name" value="NAC_dom_sf"/>
</dbReference>
<sequence>MGIQELDPLAQLSLPPGFRFYPTDEELMVEYLCRKAAGYDFSLQLIAEIDLYKFDPWILPSKALFGEKEWYFFSPRDRKYPNGSRPNRVAGSGYWKATGTDKVISTEGRRVGIKKALVFYVGKAPKGTKTNWIMHEYRLIEPSRRNGSTKLDDWVLCRIYKKQSSAQKQVYNNLMTSAREYSNNDSSTSSTSHQYDDVLESLHEIDNRSLGFAAGSSNTMPHSHRPVITDQKTGFHGLAREPSYFGGQNSIPELGLSHNFAGLRYGNGGSYFHGVKTNEEDDRTLQQQAEGIPRFNNSVHQGFSVNPVNGFGYSDQQPSGFGFI</sequence>
<organism evidence="7 8">
    <name type="scientific">Cardamine amara subsp. amara</name>
    <dbReference type="NCBI Taxonomy" id="228776"/>
    <lineage>
        <taxon>Eukaryota</taxon>
        <taxon>Viridiplantae</taxon>
        <taxon>Streptophyta</taxon>
        <taxon>Embryophyta</taxon>
        <taxon>Tracheophyta</taxon>
        <taxon>Spermatophyta</taxon>
        <taxon>Magnoliopsida</taxon>
        <taxon>eudicotyledons</taxon>
        <taxon>Gunneridae</taxon>
        <taxon>Pentapetalae</taxon>
        <taxon>rosids</taxon>
        <taxon>malvids</taxon>
        <taxon>Brassicales</taxon>
        <taxon>Brassicaceae</taxon>
        <taxon>Cardamineae</taxon>
        <taxon>Cardamine</taxon>
    </lineage>
</organism>
<accession>A0ABD1A6N6</accession>
<keyword evidence="2" id="KW-0805">Transcription regulation</keyword>
<dbReference type="PROSITE" id="PS51005">
    <property type="entry name" value="NAC"/>
    <property type="match status" value="1"/>
</dbReference>
<dbReference type="GO" id="GO:0005634">
    <property type="term" value="C:nucleus"/>
    <property type="evidence" value="ECO:0007669"/>
    <property type="project" value="UniProtKB-SubCell"/>
</dbReference>
<dbReference type="EMBL" id="JBANAX010000576">
    <property type="protein sequence ID" value="KAL1202502.1"/>
    <property type="molecule type" value="Genomic_DNA"/>
</dbReference>
<name>A0ABD1A6N6_CARAN</name>
<evidence type="ECO:0000256" key="1">
    <source>
        <dbReference type="ARBA" id="ARBA00004123"/>
    </source>
</evidence>
<evidence type="ECO:0000313" key="7">
    <source>
        <dbReference type="EMBL" id="KAL1202502.1"/>
    </source>
</evidence>
<dbReference type="Pfam" id="PF02365">
    <property type="entry name" value="NAM"/>
    <property type="match status" value="1"/>
</dbReference>
<evidence type="ECO:0000259" key="6">
    <source>
        <dbReference type="PROSITE" id="PS51005"/>
    </source>
</evidence>
<dbReference type="PANTHER" id="PTHR31744">
    <property type="entry name" value="PROTEIN CUP-SHAPED COTYLEDON 2-RELATED"/>
    <property type="match status" value="1"/>
</dbReference>
<keyword evidence="4" id="KW-0804">Transcription</keyword>
<dbReference type="GO" id="GO:0006355">
    <property type="term" value="P:regulation of DNA-templated transcription"/>
    <property type="evidence" value="ECO:0007669"/>
    <property type="project" value="UniProtKB-ARBA"/>
</dbReference>
<gene>
    <name evidence="7" type="ORF">V5N11_025064</name>
</gene>
<comment type="subcellular location">
    <subcellularLocation>
        <location evidence="1">Nucleus</location>
    </subcellularLocation>
</comment>
<evidence type="ECO:0000256" key="5">
    <source>
        <dbReference type="ARBA" id="ARBA00023242"/>
    </source>
</evidence>
<feature type="domain" description="NAC" evidence="6">
    <location>
        <begin position="14"/>
        <end position="162"/>
    </location>
</feature>
<keyword evidence="8" id="KW-1185">Reference proteome</keyword>
<keyword evidence="3" id="KW-0238">DNA-binding</keyword>
<evidence type="ECO:0000256" key="2">
    <source>
        <dbReference type="ARBA" id="ARBA00023015"/>
    </source>
</evidence>
<evidence type="ECO:0000256" key="4">
    <source>
        <dbReference type="ARBA" id="ARBA00023163"/>
    </source>
</evidence>
<reference evidence="7 8" key="1">
    <citation type="submission" date="2024-04" db="EMBL/GenBank/DDBJ databases">
        <title>Genome assembly C_amara_ONT_v2.</title>
        <authorList>
            <person name="Yant L."/>
            <person name="Moore C."/>
            <person name="Slenker M."/>
        </authorList>
    </citation>
    <scope>NUCLEOTIDE SEQUENCE [LARGE SCALE GENOMIC DNA]</scope>
    <source>
        <tissue evidence="7">Leaf</tissue>
    </source>
</reference>
<dbReference type="GO" id="GO:0003677">
    <property type="term" value="F:DNA binding"/>
    <property type="evidence" value="ECO:0007669"/>
    <property type="project" value="UniProtKB-KW"/>
</dbReference>
<dbReference type="Proteomes" id="UP001558713">
    <property type="component" value="Unassembled WGS sequence"/>
</dbReference>
<dbReference type="PANTHER" id="PTHR31744:SF233">
    <property type="entry name" value="NAC DOMAIN-CONTAINING PROTEIN 72-LIKE"/>
    <property type="match status" value="1"/>
</dbReference>
<dbReference type="InterPro" id="IPR003441">
    <property type="entry name" value="NAC-dom"/>
</dbReference>
<evidence type="ECO:0000313" key="8">
    <source>
        <dbReference type="Proteomes" id="UP001558713"/>
    </source>
</evidence>
<dbReference type="SUPFAM" id="SSF101941">
    <property type="entry name" value="NAC domain"/>
    <property type="match status" value="1"/>
</dbReference>
<dbReference type="Gene3D" id="2.170.150.80">
    <property type="entry name" value="NAC domain"/>
    <property type="match status" value="1"/>
</dbReference>
<keyword evidence="5" id="KW-0539">Nucleus</keyword>
<dbReference type="AlphaFoldDB" id="A0ABD1A6N6"/>
<evidence type="ECO:0000256" key="3">
    <source>
        <dbReference type="ARBA" id="ARBA00023125"/>
    </source>
</evidence>